<dbReference type="RefSeq" id="XP_058328749.1">
    <property type="nucleotide sequence ID" value="XM_058475859.1"/>
</dbReference>
<dbReference type="CDD" id="cd18787">
    <property type="entry name" value="SF2_C_DEAD"/>
    <property type="match status" value="1"/>
</dbReference>
<evidence type="ECO:0000256" key="2">
    <source>
        <dbReference type="ARBA" id="ARBA00012552"/>
    </source>
</evidence>
<feature type="compositionally biased region" description="Gly residues" evidence="17">
    <location>
        <begin position="1"/>
        <end position="11"/>
    </location>
</feature>
<feature type="region of interest" description="Disordered" evidence="17">
    <location>
        <begin position="764"/>
        <end position="801"/>
    </location>
</feature>
<accession>A0A9W9NUV0</accession>
<keyword evidence="22" id="KW-1185">Reference proteome</keyword>
<comment type="similarity">
    <text evidence="11">Belongs to the DEAD box helicase family. DDX23/PRP28 subfamily.</text>
</comment>
<sequence>MEGGNTNGFGGAAPASPQRPPSPPPPPPLESGVPPPPPPDMNPPAPPPDMNPPAPPPDMNPPGLPVETKRQKQGWGTKKSSGQAKNADEILRAKKERDDAASKPKFLSKKERERIALEKRAAEVAAAQKPKDDRMKFGETKAAGSSIARYNNAKHDDMIQDSRSSGERAPTGPRAMRDNYDERSRNDRMLPSPPPASGKEKRGSKAEKCLAEEDETVAQAKMVRQYYLGSEQTSNFSVKKRKRGAADKFNFAWSADEDTSRDYNPLYQHKHEANFFGRGRLAGFGDDVVDQQAQRYARALETRDHESGEMRAKEVLEMERRRREEDKRTQIDKHWSQKALKDMRERDWRIFKEDFEISTKGGSVPNPMRSWAESGLSNRVLELVEQVGYKDPTPIQRAAIPTALESRDLIGVAQTGSGKTAAFILPLLMYIMTLPRFTEEPWRIAEGPYAIVLAPTRELAQQIESETMKFTGPLGFKVVSIVGGHSIDEQNYNLRNGAEIIIATPGRLVDFLERRMLVLNQCCYVIMDEADRMIDMGFEDPVNKILDALPVTNEKPDTDEAENSLAMRRYRYRQTMMYTATMPAAVERIARKYLRRPAVISVGNVGEAVDTVEQHVELITGEEKRKKRLAEILGSRTFRPPIIVFVNIKRNCDAVARDIRHMGFSAVTLHGSKTQEQREAALAALRNGQAEILVATDLAGRGIDVPDVSLVINFNMASSIETYTHRIGRTGRAGKSGVAITFLGNEDADVMYDLKQMLAKSPISRVPDELRRHEAAQSKPTRGHGKKIEDSSGAGGKGGWP</sequence>
<evidence type="ECO:0000259" key="19">
    <source>
        <dbReference type="PROSITE" id="PS51194"/>
    </source>
</evidence>
<proteinExistence type="inferred from homology"/>
<dbReference type="InterPro" id="IPR027417">
    <property type="entry name" value="P-loop_NTPase"/>
</dbReference>
<feature type="region of interest" description="Disordered" evidence="17">
    <location>
        <begin position="1"/>
        <end position="209"/>
    </location>
</feature>
<feature type="domain" description="Helicase ATP-binding" evidence="18">
    <location>
        <begin position="400"/>
        <end position="600"/>
    </location>
</feature>
<dbReference type="GO" id="GO:0008380">
    <property type="term" value="P:RNA splicing"/>
    <property type="evidence" value="ECO:0007669"/>
    <property type="project" value="UniProtKB-KW"/>
</dbReference>
<evidence type="ECO:0000256" key="1">
    <source>
        <dbReference type="ARBA" id="ARBA00004123"/>
    </source>
</evidence>
<dbReference type="InterPro" id="IPR011545">
    <property type="entry name" value="DEAD/DEAH_box_helicase_dom"/>
</dbReference>
<reference evidence="21" key="2">
    <citation type="journal article" date="2023" name="IMA Fungus">
        <title>Comparative genomic study of the Penicillium genus elucidates a diverse pangenome and 15 lateral gene transfer events.</title>
        <authorList>
            <person name="Petersen C."/>
            <person name="Sorensen T."/>
            <person name="Nielsen M.R."/>
            <person name="Sondergaard T.E."/>
            <person name="Sorensen J.L."/>
            <person name="Fitzpatrick D.A."/>
            <person name="Frisvad J.C."/>
            <person name="Nielsen K.L."/>
        </authorList>
    </citation>
    <scope>NUCLEOTIDE SEQUENCE</scope>
    <source>
        <strain evidence="21">IBT 19713</strain>
    </source>
</reference>
<dbReference type="SMART" id="SM00490">
    <property type="entry name" value="HELICc"/>
    <property type="match status" value="1"/>
</dbReference>
<dbReference type="GO" id="GO:0005524">
    <property type="term" value="F:ATP binding"/>
    <property type="evidence" value="ECO:0007669"/>
    <property type="project" value="UniProtKB-KW"/>
</dbReference>
<dbReference type="GO" id="GO:0005634">
    <property type="term" value="C:nucleus"/>
    <property type="evidence" value="ECO:0007669"/>
    <property type="project" value="UniProtKB-SubCell"/>
</dbReference>
<dbReference type="FunFam" id="3.40.50.300:FF:000322">
    <property type="entry name" value="probable ATP-dependent RNA helicase DDX23"/>
    <property type="match status" value="1"/>
</dbReference>
<feature type="short sequence motif" description="Q motif" evidence="16">
    <location>
        <begin position="369"/>
        <end position="397"/>
    </location>
</feature>
<dbReference type="PROSITE" id="PS00039">
    <property type="entry name" value="DEAD_ATP_HELICASE"/>
    <property type="match status" value="1"/>
</dbReference>
<dbReference type="InterPro" id="IPR057479">
    <property type="entry name" value="PRP28/DDX23-like_helical"/>
</dbReference>
<evidence type="ECO:0000256" key="13">
    <source>
        <dbReference type="ARBA" id="ARBA00039685"/>
    </source>
</evidence>
<dbReference type="PROSITE" id="PS51195">
    <property type="entry name" value="Q_MOTIF"/>
    <property type="match status" value="1"/>
</dbReference>
<comment type="caution">
    <text evidence="21">The sequence shown here is derived from an EMBL/GenBank/DDBJ whole genome shotgun (WGS) entry which is preliminary data.</text>
</comment>
<evidence type="ECO:0000256" key="9">
    <source>
        <dbReference type="ARBA" id="ARBA00023242"/>
    </source>
</evidence>
<dbReference type="GO" id="GO:0003724">
    <property type="term" value="F:RNA helicase activity"/>
    <property type="evidence" value="ECO:0007669"/>
    <property type="project" value="UniProtKB-EC"/>
</dbReference>
<evidence type="ECO:0000256" key="12">
    <source>
        <dbReference type="ARBA" id="ARBA00038719"/>
    </source>
</evidence>
<dbReference type="PANTHER" id="PTHR47958">
    <property type="entry name" value="ATP-DEPENDENT RNA HELICASE DBP3"/>
    <property type="match status" value="1"/>
</dbReference>
<feature type="compositionally biased region" description="Basic and acidic residues" evidence="17">
    <location>
        <begin position="175"/>
        <end position="188"/>
    </location>
</feature>
<evidence type="ECO:0000256" key="8">
    <source>
        <dbReference type="ARBA" id="ARBA00023187"/>
    </source>
</evidence>
<evidence type="ECO:0000256" key="14">
    <source>
        <dbReference type="ARBA" id="ARBA00040398"/>
    </source>
</evidence>
<feature type="compositionally biased region" description="Basic and acidic residues" evidence="17">
    <location>
        <begin position="766"/>
        <end position="776"/>
    </location>
</feature>
<comment type="function">
    <text evidence="10">ATP-dependent RNA helicase involved in mRNA splicing. May destabilize the U1/5'-splice site duplex to permit an effective competition for the 5'-splice site by the U6 snRNA, resulting in the switch between U1 and U6 at the 5'-splice site. May also act to unwind the U4/U6 base-pairing interaction in the U4/U6/U5 snRNP, facilitating the first covalent step of splicing.</text>
</comment>
<feature type="compositionally biased region" description="Basic and acidic residues" evidence="17">
    <location>
        <begin position="153"/>
        <end position="166"/>
    </location>
</feature>
<dbReference type="EC" id="3.6.4.13" evidence="2"/>
<comment type="catalytic activity">
    <reaction evidence="15">
        <text>ATP + H2O = ADP + phosphate + H(+)</text>
        <dbReference type="Rhea" id="RHEA:13065"/>
        <dbReference type="ChEBI" id="CHEBI:15377"/>
        <dbReference type="ChEBI" id="CHEBI:15378"/>
        <dbReference type="ChEBI" id="CHEBI:30616"/>
        <dbReference type="ChEBI" id="CHEBI:43474"/>
        <dbReference type="ChEBI" id="CHEBI:456216"/>
        <dbReference type="EC" id="3.6.4.13"/>
    </reaction>
</comment>
<evidence type="ECO:0000256" key="4">
    <source>
        <dbReference type="ARBA" id="ARBA00022741"/>
    </source>
</evidence>
<comment type="subunit">
    <text evidence="12">Component of the U5 snRNP complex.</text>
</comment>
<dbReference type="GO" id="GO:0016787">
    <property type="term" value="F:hydrolase activity"/>
    <property type="evidence" value="ECO:0007669"/>
    <property type="project" value="UniProtKB-KW"/>
</dbReference>
<evidence type="ECO:0000313" key="22">
    <source>
        <dbReference type="Proteomes" id="UP001150941"/>
    </source>
</evidence>
<dbReference type="EMBL" id="JAPQKS010000005">
    <property type="protein sequence ID" value="KAJ5225338.1"/>
    <property type="molecule type" value="Genomic_DNA"/>
</dbReference>
<keyword evidence="6 21" id="KW-0347">Helicase</keyword>
<evidence type="ECO:0000256" key="3">
    <source>
        <dbReference type="ARBA" id="ARBA00022664"/>
    </source>
</evidence>
<evidence type="ECO:0000256" key="11">
    <source>
        <dbReference type="ARBA" id="ARBA00037954"/>
    </source>
</evidence>
<evidence type="ECO:0000256" key="6">
    <source>
        <dbReference type="ARBA" id="ARBA00022806"/>
    </source>
</evidence>
<feature type="compositionally biased region" description="Basic and acidic residues" evidence="17">
    <location>
        <begin position="86"/>
        <end position="122"/>
    </location>
</feature>
<reference evidence="21" key="1">
    <citation type="submission" date="2022-11" db="EMBL/GenBank/DDBJ databases">
        <authorList>
            <person name="Petersen C."/>
        </authorList>
    </citation>
    <scope>NUCLEOTIDE SEQUENCE</scope>
    <source>
        <strain evidence="21">IBT 19713</strain>
    </source>
</reference>
<feature type="domain" description="DEAD-box RNA helicase Q" evidence="20">
    <location>
        <begin position="369"/>
        <end position="397"/>
    </location>
</feature>
<dbReference type="GeneID" id="83203162"/>
<feature type="compositionally biased region" description="Basic and acidic residues" evidence="17">
    <location>
        <begin position="129"/>
        <end position="139"/>
    </location>
</feature>
<keyword evidence="9" id="KW-0539">Nucleus</keyword>
<dbReference type="Pfam" id="PF00271">
    <property type="entry name" value="Helicase_C"/>
    <property type="match status" value="1"/>
</dbReference>
<keyword evidence="8" id="KW-0508">mRNA splicing</keyword>
<dbReference type="SUPFAM" id="SSF52540">
    <property type="entry name" value="P-loop containing nucleoside triphosphate hydrolases"/>
    <property type="match status" value="1"/>
</dbReference>
<dbReference type="InterPro" id="IPR014001">
    <property type="entry name" value="Helicase_ATP-bd"/>
</dbReference>
<evidence type="ECO:0000256" key="10">
    <source>
        <dbReference type="ARBA" id="ARBA00037504"/>
    </source>
</evidence>
<evidence type="ECO:0000256" key="7">
    <source>
        <dbReference type="ARBA" id="ARBA00022840"/>
    </source>
</evidence>
<organism evidence="21 22">
    <name type="scientific">Penicillium chermesinum</name>
    <dbReference type="NCBI Taxonomy" id="63820"/>
    <lineage>
        <taxon>Eukaryota</taxon>
        <taxon>Fungi</taxon>
        <taxon>Dikarya</taxon>
        <taxon>Ascomycota</taxon>
        <taxon>Pezizomycotina</taxon>
        <taxon>Eurotiomycetes</taxon>
        <taxon>Eurotiomycetidae</taxon>
        <taxon>Eurotiales</taxon>
        <taxon>Aspergillaceae</taxon>
        <taxon>Penicillium</taxon>
    </lineage>
</organism>
<feature type="domain" description="Helicase C-terminal" evidence="19">
    <location>
        <begin position="611"/>
        <end position="774"/>
    </location>
</feature>
<feature type="compositionally biased region" description="Basic and acidic residues" evidence="17">
    <location>
        <begin position="198"/>
        <end position="209"/>
    </location>
</feature>
<dbReference type="OrthoDB" id="196131at2759"/>
<dbReference type="AlphaFoldDB" id="A0A9W9NUV0"/>
<protein>
    <recommendedName>
        <fullName evidence="14">Pre-mRNA-splicing ATP-dependent RNA helicase PRP28</fullName>
        <ecNumber evidence="2">3.6.4.13</ecNumber>
    </recommendedName>
    <alternativeName>
        <fullName evidence="13">Pre-mRNA-splicing ATP-dependent RNA helicase prp28</fullName>
    </alternativeName>
</protein>
<evidence type="ECO:0000256" key="15">
    <source>
        <dbReference type="ARBA" id="ARBA00047984"/>
    </source>
</evidence>
<evidence type="ECO:0000259" key="20">
    <source>
        <dbReference type="PROSITE" id="PS51195"/>
    </source>
</evidence>
<name>A0A9W9NUV0_9EURO</name>
<keyword evidence="3" id="KW-0507">mRNA processing</keyword>
<dbReference type="Pfam" id="PF25430">
    <property type="entry name" value="DDX23"/>
    <property type="match status" value="1"/>
</dbReference>
<dbReference type="GO" id="GO:0006397">
    <property type="term" value="P:mRNA processing"/>
    <property type="evidence" value="ECO:0007669"/>
    <property type="project" value="UniProtKB-KW"/>
</dbReference>
<evidence type="ECO:0000313" key="21">
    <source>
        <dbReference type="EMBL" id="KAJ5225338.1"/>
    </source>
</evidence>
<keyword evidence="7" id="KW-0067">ATP-binding</keyword>
<evidence type="ECO:0000256" key="16">
    <source>
        <dbReference type="PROSITE-ProRule" id="PRU00552"/>
    </source>
</evidence>
<dbReference type="CDD" id="cd17945">
    <property type="entry name" value="DEADc_DDX23"/>
    <property type="match status" value="1"/>
</dbReference>
<dbReference type="Pfam" id="PF00270">
    <property type="entry name" value="DEAD"/>
    <property type="match status" value="1"/>
</dbReference>
<dbReference type="Gene3D" id="3.40.50.300">
    <property type="entry name" value="P-loop containing nucleotide triphosphate hydrolases"/>
    <property type="match status" value="2"/>
</dbReference>
<dbReference type="PROSITE" id="PS51192">
    <property type="entry name" value="HELICASE_ATP_BIND_1"/>
    <property type="match status" value="1"/>
</dbReference>
<gene>
    <name evidence="21" type="ORF">N7468_006563</name>
</gene>
<dbReference type="GO" id="GO:0003676">
    <property type="term" value="F:nucleic acid binding"/>
    <property type="evidence" value="ECO:0007669"/>
    <property type="project" value="InterPro"/>
</dbReference>
<dbReference type="InterPro" id="IPR001650">
    <property type="entry name" value="Helicase_C-like"/>
</dbReference>
<dbReference type="InterPro" id="IPR014014">
    <property type="entry name" value="RNA_helicase_DEAD_Q_motif"/>
</dbReference>
<evidence type="ECO:0000256" key="5">
    <source>
        <dbReference type="ARBA" id="ARBA00022801"/>
    </source>
</evidence>
<evidence type="ECO:0000256" key="17">
    <source>
        <dbReference type="SAM" id="MobiDB-lite"/>
    </source>
</evidence>
<dbReference type="InterPro" id="IPR000629">
    <property type="entry name" value="RNA-helicase_DEAD-box_CS"/>
</dbReference>
<dbReference type="SMART" id="SM00487">
    <property type="entry name" value="DEXDc"/>
    <property type="match status" value="1"/>
</dbReference>
<evidence type="ECO:0000259" key="18">
    <source>
        <dbReference type="PROSITE" id="PS51192"/>
    </source>
</evidence>
<feature type="compositionally biased region" description="Pro residues" evidence="17">
    <location>
        <begin position="17"/>
        <end position="64"/>
    </location>
</feature>
<keyword evidence="4" id="KW-0547">Nucleotide-binding</keyword>
<dbReference type="Proteomes" id="UP001150941">
    <property type="component" value="Unassembled WGS sequence"/>
</dbReference>
<comment type="subcellular location">
    <subcellularLocation>
        <location evidence="1">Nucleus</location>
    </subcellularLocation>
</comment>
<dbReference type="PROSITE" id="PS51194">
    <property type="entry name" value="HELICASE_CTER"/>
    <property type="match status" value="1"/>
</dbReference>
<keyword evidence="5" id="KW-0378">Hydrolase</keyword>